<gene>
    <name evidence="1" type="ORF">CC78DRAFT_540455</name>
</gene>
<keyword evidence="2" id="KW-1185">Reference proteome</keyword>
<proteinExistence type="predicted"/>
<evidence type="ECO:0000313" key="2">
    <source>
        <dbReference type="Proteomes" id="UP000800093"/>
    </source>
</evidence>
<sequence>MGVSGSTGASKSSVINALMDEETLARTNCIHKTKEMLKDFTAPALLAERLTADILGTTKFINQRTPGAFHPKLQQYMDSKEKVTGDDKDWRKRKRWHASLIEYWPLIEVRGSTPKLMPCLLVQLLLTCLVWVDSNASRAAVAQNYMKHCTRLSIVVLITRAIDAKAAKTFLGDTFEFQLKFDGGLSTMTLYAQKRMTSVMEAVQSLELPDEFSLLSF</sequence>
<dbReference type="OrthoDB" id="3598281at2759"/>
<dbReference type="PANTHER" id="PTHR36681:SF3">
    <property type="entry name" value="NUCLEAR GTPASE, GERMINAL CENTER-ASSOCIATED, TANDEM DUPLICATE 3"/>
    <property type="match status" value="1"/>
</dbReference>
<reference evidence="2" key="1">
    <citation type="journal article" date="2020" name="Stud. Mycol.">
        <title>101 Dothideomycetes genomes: A test case for predicting lifestyles and emergence of pathogens.</title>
        <authorList>
            <person name="Haridas S."/>
            <person name="Albert R."/>
            <person name="Binder M."/>
            <person name="Bloem J."/>
            <person name="LaButti K."/>
            <person name="Salamov A."/>
            <person name="Andreopoulos B."/>
            <person name="Baker S."/>
            <person name="Barry K."/>
            <person name="Bills G."/>
            <person name="Bluhm B."/>
            <person name="Cannon C."/>
            <person name="Castanera R."/>
            <person name="Culley D."/>
            <person name="Daum C."/>
            <person name="Ezra D."/>
            <person name="Gonzalez J."/>
            <person name="Henrissat B."/>
            <person name="Kuo A."/>
            <person name="Liang C."/>
            <person name="Lipzen A."/>
            <person name="Lutzoni F."/>
            <person name="Magnuson J."/>
            <person name="Mondo S."/>
            <person name="Nolan M."/>
            <person name="Ohm R."/>
            <person name="Pangilinan J."/>
            <person name="Park H.-J."/>
            <person name="Ramirez L."/>
            <person name="Alfaro M."/>
            <person name="Sun H."/>
            <person name="Tritt A."/>
            <person name="Yoshinaga Y."/>
            <person name="Zwiers L.-H."/>
            <person name="Turgeon B."/>
            <person name="Goodwin S."/>
            <person name="Spatafora J."/>
            <person name="Crous P."/>
            <person name="Grigoriev I."/>
        </authorList>
    </citation>
    <scope>NUCLEOTIDE SEQUENCE [LARGE SCALE GENOMIC DNA]</scope>
    <source>
        <strain evidence="2">CBS 304.66</strain>
    </source>
</reference>
<evidence type="ECO:0000313" key="1">
    <source>
        <dbReference type="EMBL" id="KAF2269020.1"/>
    </source>
</evidence>
<dbReference type="PANTHER" id="PTHR36681">
    <property type="entry name" value="NUCLEAR GTPASE, GERMINAL CENTER-ASSOCIATED, TANDEM DUPLICATE 3"/>
    <property type="match status" value="1"/>
</dbReference>
<protein>
    <submittedName>
        <fullName evidence="1">Uncharacterized protein</fullName>
    </submittedName>
</protein>
<accession>A0A9P4TPS2</accession>
<dbReference type="AlphaFoldDB" id="A0A9P4TPS2"/>
<comment type="caution">
    <text evidence="1">The sequence shown here is derived from an EMBL/GenBank/DDBJ whole genome shotgun (WGS) entry which is preliminary data.</text>
</comment>
<dbReference type="EMBL" id="ML986584">
    <property type="protein sequence ID" value="KAF2269020.1"/>
    <property type="molecule type" value="Genomic_DNA"/>
</dbReference>
<dbReference type="Proteomes" id="UP000800093">
    <property type="component" value="Unassembled WGS sequence"/>
</dbReference>
<name>A0A9P4TPS2_9PLEO</name>
<organism evidence="1 2">
    <name type="scientific">Lojkania enalia</name>
    <dbReference type="NCBI Taxonomy" id="147567"/>
    <lineage>
        <taxon>Eukaryota</taxon>
        <taxon>Fungi</taxon>
        <taxon>Dikarya</taxon>
        <taxon>Ascomycota</taxon>
        <taxon>Pezizomycotina</taxon>
        <taxon>Dothideomycetes</taxon>
        <taxon>Pleosporomycetidae</taxon>
        <taxon>Pleosporales</taxon>
        <taxon>Pleosporales incertae sedis</taxon>
        <taxon>Lojkania</taxon>
    </lineage>
</organism>